<comment type="function">
    <text evidence="7">Catalyzes the ferrous insertion into protoporphyrin IX.</text>
</comment>
<name>A0ABP9NCW4_9GAMM</name>
<organism evidence="9 10">
    <name type="scientific">Orbus sasakiae</name>
    <dbReference type="NCBI Taxonomy" id="1078475"/>
    <lineage>
        <taxon>Bacteria</taxon>
        <taxon>Pseudomonadati</taxon>
        <taxon>Pseudomonadota</taxon>
        <taxon>Gammaproteobacteria</taxon>
        <taxon>Orbales</taxon>
        <taxon>Orbaceae</taxon>
        <taxon>Orbus</taxon>
    </lineage>
</organism>
<dbReference type="EMBL" id="BAABHY010000014">
    <property type="protein sequence ID" value="GAA5114818.1"/>
    <property type="molecule type" value="Genomic_DNA"/>
</dbReference>
<keyword evidence="2 7" id="KW-0408">Iron</keyword>
<dbReference type="PANTHER" id="PTHR11108">
    <property type="entry name" value="FERROCHELATASE"/>
    <property type="match status" value="1"/>
</dbReference>
<comment type="caution">
    <text evidence="9">The sequence shown here is derived from an EMBL/GenBank/DDBJ whole genome shotgun (WGS) entry which is preliminary data.</text>
</comment>
<keyword evidence="3 7" id="KW-0350">Heme biosynthesis</keyword>
<evidence type="ECO:0000256" key="5">
    <source>
        <dbReference type="ARBA" id="ARBA00023244"/>
    </source>
</evidence>
<proteinExistence type="inferred from homology"/>
<keyword evidence="4 7" id="KW-0456">Lyase</keyword>
<protein>
    <recommendedName>
        <fullName evidence="7">Ferrochelatase</fullName>
        <ecNumber evidence="7">4.98.1.1</ecNumber>
    </recommendedName>
    <alternativeName>
        <fullName evidence="7">Heme synthase</fullName>
    </alternativeName>
    <alternativeName>
        <fullName evidence="7">Protoheme ferro-lyase</fullName>
    </alternativeName>
</protein>
<evidence type="ECO:0000256" key="4">
    <source>
        <dbReference type="ARBA" id="ARBA00023239"/>
    </source>
</evidence>
<evidence type="ECO:0000313" key="9">
    <source>
        <dbReference type="EMBL" id="GAA5114818.1"/>
    </source>
</evidence>
<feature type="binding site" evidence="7">
    <location>
        <position position="273"/>
    </location>
    <ligand>
        <name>Fe(2+)</name>
        <dbReference type="ChEBI" id="CHEBI:29033"/>
    </ligand>
</feature>
<comment type="similarity">
    <text evidence="1 7 8">Belongs to the ferrochelatase family.</text>
</comment>
<dbReference type="SUPFAM" id="SSF53800">
    <property type="entry name" value="Chelatase"/>
    <property type="match status" value="1"/>
</dbReference>
<comment type="pathway">
    <text evidence="7">Porphyrin-containing compound metabolism; protoheme biosynthesis; protoheme from protoporphyrin-IX: step 1/1.</text>
</comment>
<reference evidence="10" key="1">
    <citation type="journal article" date="2019" name="Int. J. Syst. Evol. Microbiol.">
        <title>The Global Catalogue of Microorganisms (GCM) 10K type strain sequencing project: providing services to taxonomists for standard genome sequencing and annotation.</title>
        <authorList>
            <consortium name="The Broad Institute Genomics Platform"/>
            <consortium name="The Broad Institute Genome Sequencing Center for Infectious Disease"/>
            <person name="Wu L."/>
            <person name="Ma J."/>
        </authorList>
    </citation>
    <scope>NUCLEOTIDE SEQUENCE [LARGE SCALE GENOMIC DNA]</scope>
    <source>
        <strain evidence="10">JCM 18050</strain>
    </source>
</reference>
<dbReference type="CDD" id="cd03411">
    <property type="entry name" value="Ferrochelatase_N"/>
    <property type="match status" value="1"/>
</dbReference>
<dbReference type="Pfam" id="PF00762">
    <property type="entry name" value="Ferrochelatase"/>
    <property type="match status" value="1"/>
</dbReference>
<comment type="subcellular location">
    <subcellularLocation>
        <location evidence="7">Cytoplasm</location>
    </subcellularLocation>
</comment>
<dbReference type="Proteomes" id="UP001500171">
    <property type="component" value="Unassembled WGS sequence"/>
</dbReference>
<dbReference type="PANTHER" id="PTHR11108:SF1">
    <property type="entry name" value="FERROCHELATASE, MITOCHONDRIAL"/>
    <property type="match status" value="1"/>
</dbReference>
<evidence type="ECO:0000256" key="8">
    <source>
        <dbReference type="RuleBase" id="RU004185"/>
    </source>
</evidence>
<evidence type="ECO:0000313" key="10">
    <source>
        <dbReference type="Proteomes" id="UP001500171"/>
    </source>
</evidence>
<keyword evidence="5 7" id="KW-0627">Porphyrin biosynthesis</keyword>
<evidence type="ECO:0000256" key="6">
    <source>
        <dbReference type="ARBA" id="ARBA00024536"/>
    </source>
</evidence>
<gene>
    <name evidence="7 9" type="primary">hemH</name>
    <name evidence="9" type="ORF">GCM10023211_24830</name>
</gene>
<keyword evidence="7" id="KW-0479">Metal-binding</keyword>
<dbReference type="InterPro" id="IPR033644">
    <property type="entry name" value="Ferrochelatase_C"/>
</dbReference>
<keyword evidence="10" id="KW-1185">Reference proteome</keyword>
<feature type="binding site" evidence="7">
    <location>
        <position position="190"/>
    </location>
    <ligand>
        <name>Fe(2+)</name>
        <dbReference type="ChEBI" id="CHEBI:29033"/>
    </ligand>
</feature>
<sequence length="322" mass="37140">MTTKQGLLIVNLGTPSQATDRAIKCYLGEFLRDRHVVDLNPFIWLPILYGIVIPKRLKYITQHYQEIWLNNKSPLLYYSELLTEKLQTAYPQVQCELAMTYGEPSLNNALNKLKSCETIHVLSLYPQYSTTTTLAVIDSIKKITKPWSHPPKFNYLYDYADHPAYISALAQQIDQSICINQPDTLLLSYHGIPISYIKKRQDEYVERCELTSQHLKQQLERHYPKLNILMTYQSRFGKSPWTEPNTSDVLVELAKQQRSVAVVCPGFAVDCIETLHEIDIENRELFMQHGGQQFSYIPALNASDAQLELQKQIVNDLLTQTE</sequence>
<evidence type="ECO:0000256" key="2">
    <source>
        <dbReference type="ARBA" id="ARBA00023004"/>
    </source>
</evidence>
<dbReference type="Gene3D" id="3.40.50.1400">
    <property type="match status" value="2"/>
</dbReference>
<accession>A0ABP9NCW4</accession>
<comment type="catalytic activity">
    <reaction evidence="6">
        <text>Fe-coproporphyrin III + 2 H(+) = coproporphyrin III + Fe(2+)</text>
        <dbReference type="Rhea" id="RHEA:49572"/>
        <dbReference type="ChEBI" id="CHEBI:15378"/>
        <dbReference type="ChEBI" id="CHEBI:29033"/>
        <dbReference type="ChEBI" id="CHEBI:68438"/>
        <dbReference type="ChEBI" id="CHEBI:131725"/>
        <dbReference type="EC" id="4.99.1.9"/>
    </reaction>
    <physiologicalReaction direction="right-to-left" evidence="6">
        <dbReference type="Rhea" id="RHEA:49574"/>
    </physiologicalReaction>
</comment>
<dbReference type="NCBIfam" id="TIGR00109">
    <property type="entry name" value="hemH"/>
    <property type="match status" value="1"/>
</dbReference>
<dbReference type="EC" id="4.98.1.1" evidence="7"/>
<dbReference type="HAMAP" id="MF_00323">
    <property type="entry name" value="Ferrochelatase"/>
    <property type="match status" value="1"/>
</dbReference>
<evidence type="ECO:0000256" key="7">
    <source>
        <dbReference type="HAMAP-Rule" id="MF_00323"/>
    </source>
</evidence>
<evidence type="ECO:0000256" key="1">
    <source>
        <dbReference type="ARBA" id="ARBA00007718"/>
    </source>
</evidence>
<dbReference type="CDD" id="cd00419">
    <property type="entry name" value="Ferrochelatase_C"/>
    <property type="match status" value="1"/>
</dbReference>
<dbReference type="InterPro" id="IPR033659">
    <property type="entry name" value="Ferrochelatase_N"/>
</dbReference>
<dbReference type="RefSeq" id="WP_345492718.1">
    <property type="nucleotide sequence ID" value="NZ_BAABHY010000014.1"/>
</dbReference>
<keyword evidence="7" id="KW-0963">Cytoplasm</keyword>
<dbReference type="InterPro" id="IPR001015">
    <property type="entry name" value="Ferrochelatase"/>
</dbReference>
<evidence type="ECO:0000256" key="3">
    <source>
        <dbReference type="ARBA" id="ARBA00023133"/>
    </source>
</evidence>
<comment type="catalytic activity">
    <reaction evidence="7">
        <text>heme b + 2 H(+) = protoporphyrin IX + Fe(2+)</text>
        <dbReference type="Rhea" id="RHEA:22584"/>
        <dbReference type="ChEBI" id="CHEBI:15378"/>
        <dbReference type="ChEBI" id="CHEBI:29033"/>
        <dbReference type="ChEBI" id="CHEBI:57306"/>
        <dbReference type="ChEBI" id="CHEBI:60344"/>
        <dbReference type="EC" id="4.98.1.1"/>
    </reaction>
</comment>